<keyword evidence="1" id="KW-0472">Membrane</keyword>
<organism evidence="3">
    <name type="scientific">anaerobic digester metagenome</name>
    <dbReference type="NCBI Taxonomy" id="1263854"/>
    <lineage>
        <taxon>unclassified sequences</taxon>
        <taxon>metagenomes</taxon>
        <taxon>ecological metagenomes</taxon>
    </lineage>
</organism>
<dbReference type="Pfam" id="PF00174">
    <property type="entry name" value="Oxidored_molyb"/>
    <property type="match status" value="1"/>
</dbReference>
<dbReference type="AlphaFoldDB" id="A0A485M4F4"/>
<dbReference type="InterPro" id="IPR036374">
    <property type="entry name" value="OxRdtase_Mopterin-bd_sf"/>
</dbReference>
<feature type="transmembrane region" description="Helical" evidence="1">
    <location>
        <begin position="16"/>
        <end position="35"/>
    </location>
</feature>
<protein>
    <recommendedName>
        <fullName evidence="2">Oxidoreductase molybdopterin-binding domain-containing protein</fullName>
    </recommendedName>
</protein>
<accession>A0A485M4F4</accession>
<sequence>MAETNPEKKLFFNSKTILALGFVLLVVVVTVFSFLNRNETALQEGTVVIKAGGTTVGSFTLADIRQLPAVEKKMTIHSSQGNTEHDFTCVPLLDVLNSIDPELTLRYEKILTKGVDNYTSGLNMSEVLQPDNVYIAYADYGKPLKTKTGREGSMRLIICNDVYGQRFAMWLVSLELQ</sequence>
<proteinExistence type="predicted"/>
<reference evidence="3" key="1">
    <citation type="submission" date="2019-03" db="EMBL/GenBank/DDBJ databases">
        <authorList>
            <person name="Hao L."/>
        </authorList>
    </citation>
    <scope>NUCLEOTIDE SEQUENCE</scope>
</reference>
<keyword evidence="1" id="KW-1133">Transmembrane helix</keyword>
<gene>
    <name evidence="3" type="ORF">SCFA_3450001</name>
</gene>
<keyword evidence="1" id="KW-0812">Transmembrane</keyword>
<evidence type="ECO:0000313" key="3">
    <source>
        <dbReference type="EMBL" id="VFU16884.1"/>
    </source>
</evidence>
<dbReference type="EMBL" id="CAADRN010000274">
    <property type="protein sequence ID" value="VFU16884.1"/>
    <property type="molecule type" value="Genomic_DNA"/>
</dbReference>
<dbReference type="SUPFAM" id="SSF56524">
    <property type="entry name" value="Oxidoreductase molybdopterin-binding domain"/>
    <property type="match status" value="1"/>
</dbReference>
<name>A0A485M4F4_9ZZZZ</name>
<dbReference type="InterPro" id="IPR000572">
    <property type="entry name" value="OxRdtase_Mopterin-bd_dom"/>
</dbReference>
<dbReference type="Gene3D" id="3.90.420.10">
    <property type="entry name" value="Oxidoreductase, molybdopterin-binding domain"/>
    <property type="match status" value="1"/>
</dbReference>
<evidence type="ECO:0000259" key="2">
    <source>
        <dbReference type="Pfam" id="PF00174"/>
    </source>
</evidence>
<evidence type="ECO:0000256" key="1">
    <source>
        <dbReference type="SAM" id="Phobius"/>
    </source>
</evidence>
<feature type="domain" description="Oxidoreductase molybdopterin-binding" evidence="2">
    <location>
        <begin position="57"/>
        <end position="176"/>
    </location>
</feature>